<dbReference type="Proteomes" id="UP000824120">
    <property type="component" value="Chromosome 1"/>
</dbReference>
<name>A0A9J6B0E5_SOLCO</name>
<evidence type="ECO:0000313" key="1">
    <source>
        <dbReference type="EMBL" id="KAG5630003.1"/>
    </source>
</evidence>
<dbReference type="AlphaFoldDB" id="A0A9J6B0E5"/>
<reference evidence="1 2" key="1">
    <citation type="submission" date="2020-09" db="EMBL/GenBank/DDBJ databases">
        <title>De no assembly of potato wild relative species, Solanum commersonii.</title>
        <authorList>
            <person name="Cho K."/>
        </authorList>
    </citation>
    <scope>NUCLEOTIDE SEQUENCE [LARGE SCALE GENOMIC DNA]</scope>
    <source>
        <strain evidence="1">LZ3.2</strain>
        <tissue evidence="1">Leaf</tissue>
    </source>
</reference>
<comment type="caution">
    <text evidence="1">The sequence shown here is derived from an EMBL/GenBank/DDBJ whole genome shotgun (WGS) entry which is preliminary data.</text>
</comment>
<gene>
    <name evidence="1" type="ORF">H5410_001720</name>
</gene>
<keyword evidence="2" id="KW-1185">Reference proteome</keyword>
<evidence type="ECO:0000313" key="2">
    <source>
        <dbReference type="Proteomes" id="UP000824120"/>
    </source>
</evidence>
<protein>
    <submittedName>
        <fullName evidence="1">Uncharacterized protein</fullName>
    </submittedName>
</protein>
<sequence>MAKSVLLLNLMGNMGIKAVLRLSMLPTQMVLLSKEDPMMVEAVTMMVVSDMDVEVGDMVVKKVVTVVAGGM</sequence>
<dbReference type="EMBL" id="JACXVP010000001">
    <property type="protein sequence ID" value="KAG5630003.1"/>
    <property type="molecule type" value="Genomic_DNA"/>
</dbReference>
<accession>A0A9J6B0E5</accession>
<proteinExistence type="predicted"/>
<organism evidence="1 2">
    <name type="scientific">Solanum commersonii</name>
    <name type="common">Commerson's wild potato</name>
    <name type="synonym">Commerson's nightshade</name>
    <dbReference type="NCBI Taxonomy" id="4109"/>
    <lineage>
        <taxon>Eukaryota</taxon>
        <taxon>Viridiplantae</taxon>
        <taxon>Streptophyta</taxon>
        <taxon>Embryophyta</taxon>
        <taxon>Tracheophyta</taxon>
        <taxon>Spermatophyta</taxon>
        <taxon>Magnoliopsida</taxon>
        <taxon>eudicotyledons</taxon>
        <taxon>Gunneridae</taxon>
        <taxon>Pentapetalae</taxon>
        <taxon>asterids</taxon>
        <taxon>lamiids</taxon>
        <taxon>Solanales</taxon>
        <taxon>Solanaceae</taxon>
        <taxon>Solanoideae</taxon>
        <taxon>Solaneae</taxon>
        <taxon>Solanum</taxon>
    </lineage>
</organism>